<evidence type="ECO:0000256" key="7">
    <source>
        <dbReference type="SAM" id="Coils"/>
    </source>
</evidence>
<feature type="transmembrane region" description="Helical" evidence="8">
    <location>
        <begin position="464"/>
        <end position="483"/>
    </location>
</feature>
<feature type="transmembrane region" description="Helical" evidence="8">
    <location>
        <begin position="438"/>
        <end position="458"/>
    </location>
</feature>
<comment type="caution">
    <text evidence="10">The sequence shown here is derived from an EMBL/GenBank/DDBJ whole genome shotgun (WGS) entry which is preliminary data.</text>
</comment>
<evidence type="ECO:0000259" key="9">
    <source>
        <dbReference type="Pfam" id="PF01694"/>
    </source>
</evidence>
<dbReference type="GO" id="GO:0006465">
    <property type="term" value="P:signal peptide processing"/>
    <property type="evidence" value="ECO:0007669"/>
    <property type="project" value="TreeGrafter"/>
</dbReference>
<keyword evidence="6 8" id="KW-0472">Membrane</keyword>
<evidence type="ECO:0000256" key="3">
    <source>
        <dbReference type="ARBA" id="ARBA00022692"/>
    </source>
</evidence>
<dbReference type="InterPro" id="IPR050925">
    <property type="entry name" value="Rhomboid_protease_S54"/>
</dbReference>
<dbReference type="FunFam" id="1.20.1540.10:FF:000012">
    <property type="entry name" value="Rhomboid family protein"/>
    <property type="match status" value="1"/>
</dbReference>
<protein>
    <submittedName>
        <fullName evidence="10">Rhomboid family protein</fullName>
    </submittedName>
</protein>
<name>A0A162IQI9_9EURO</name>
<dbReference type="AlphaFoldDB" id="A0A162IQI9"/>
<keyword evidence="5 8" id="KW-1133">Transmembrane helix</keyword>
<evidence type="ECO:0000256" key="2">
    <source>
        <dbReference type="ARBA" id="ARBA00009045"/>
    </source>
</evidence>
<accession>A0A162IQI9</accession>
<keyword evidence="7" id="KW-0175">Coiled coil</keyword>
<feature type="transmembrane region" description="Helical" evidence="8">
    <location>
        <begin position="385"/>
        <end position="404"/>
    </location>
</feature>
<keyword evidence="11" id="KW-1185">Reference proteome</keyword>
<proteinExistence type="inferred from homology"/>
<sequence length="563" mass="63922">MNDVFIRVWRAPCRSGMLSALYGVPSPLGRRCQSTSLYDLILGRMYSTAPIARQPGRLTISPLGPRGLTSFQTSSFYRPFNGFRLSWSRNFSAQNKEELIVHASDHDLAHLFGKENVSNSERYTILCELQRRRIDGTLDLDPTAEMKKVTDERILNDALEWLRARFPMDEDAAILRRIEREEKEMEEQLIQRAENLGLYKPQGGEYQESLSNDGDVRGQSVLEEVRKQNEAKAKLEQEEERKRWLEGELEEQKAIERQQQQLMKQNLELQKSEEARAVLTEARPRADPDERPALAWIQKHHIRATNADVDTTKLTKVGRIVPSLCVVLITLGLCYIFSESYELFEHEDRLWSNTPKPAATVIGLIGVNLVIFGLWRAFPPAWRMLNRYFISVPIYPYSASMIGSMFSHQLFRHLAMNMIILWVMGTKLHQEVDRGDFLSLYVASGAVASLTSLTALVMQNKLHLTSLGASGAIAGILAAWCILHSQDELTLAFIPKSWEQYLHASGSTFLSALVLIELLSLASPLRLSFIGAMDHWAHLGGYVTGAVVGTVWKENRARRHETK</sequence>
<feature type="transmembrane region" description="Helical" evidence="8">
    <location>
        <begin position="504"/>
        <end position="523"/>
    </location>
</feature>
<evidence type="ECO:0000256" key="4">
    <source>
        <dbReference type="ARBA" id="ARBA00022801"/>
    </source>
</evidence>
<evidence type="ECO:0000256" key="6">
    <source>
        <dbReference type="ARBA" id="ARBA00023136"/>
    </source>
</evidence>
<reference evidence="10 11" key="1">
    <citation type="journal article" date="2016" name="Genome Biol. Evol.">
        <title>Divergent and convergent evolution of fungal pathogenicity.</title>
        <authorList>
            <person name="Shang Y."/>
            <person name="Xiao G."/>
            <person name="Zheng P."/>
            <person name="Cen K."/>
            <person name="Zhan S."/>
            <person name="Wang C."/>
        </authorList>
    </citation>
    <scope>NUCLEOTIDE SEQUENCE [LARGE SCALE GENOMIC DNA]</scope>
    <source>
        <strain evidence="10 11">ARSEF 7405</strain>
    </source>
</reference>
<feature type="domain" description="Peptidase S54 rhomboid" evidence="9">
    <location>
        <begin position="401"/>
        <end position="551"/>
    </location>
</feature>
<feature type="coiled-coil region" evidence="7">
    <location>
        <begin position="168"/>
        <end position="275"/>
    </location>
</feature>
<gene>
    <name evidence="10" type="ORF">AAP_00865</name>
</gene>
<dbReference type="PANTHER" id="PTHR43731:SF14">
    <property type="entry name" value="PRESENILIN-ASSOCIATED RHOMBOID-LIKE PROTEIN, MITOCHONDRIAL"/>
    <property type="match status" value="1"/>
</dbReference>
<dbReference type="PANTHER" id="PTHR43731">
    <property type="entry name" value="RHOMBOID PROTEASE"/>
    <property type="match status" value="1"/>
</dbReference>
<evidence type="ECO:0000256" key="8">
    <source>
        <dbReference type="SAM" id="Phobius"/>
    </source>
</evidence>
<dbReference type="GO" id="GO:0016020">
    <property type="term" value="C:membrane"/>
    <property type="evidence" value="ECO:0007669"/>
    <property type="project" value="UniProtKB-SubCell"/>
</dbReference>
<comment type="similarity">
    <text evidence="2">Belongs to the peptidase S54 family.</text>
</comment>
<dbReference type="VEuPathDB" id="FungiDB:AAP_00865"/>
<dbReference type="OrthoDB" id="10260614at2759"/>
<keyword evidence="3 8" id="KW-0812">Transmembrane</keyword>
<dbReference type="Gene3D" id="1.20.1540.10">
    <property type="entry name" value="Rhomboid-like"/>
    <property type="match status" value="1"/>
</dbReference>
<organism evidence="10 11">
    <name type="scientific">Ascosphaera apis ARSEF 7405</name>
    <dbReference type="NCBI Taxonomy" id="392613"/>
    <lineage>
        <taxon>Eukaryota</taxon>
        <taxon>Fungi</taxon>
        <taxon>Dikarya</taxon>
        <taxon>Ascomycota</taxon>
        <taxon>Pezizomycotina</taxon>
        <taxon>Eurotiomycetes</taxon>
        <taxon>Eurotiomycetidae</taxon>
        <taxon>Onygenales</taxon>
        <taxon>Ascosphaeraceae</taxon>
        <taxon>Ascosphaera</taxon>
    </lineage>
</organism>
<dbReference type="InterPro" id="IPR022764">
    <property type="entry name" value="Peptidase_S54_rhomboid_dom"/>
</dbReference>
<evidence type="ECO:0000256" key="5">
    <source>
        <dbReference type="ARBA" id="ARBA00022989"/>
    </source>
</evidence>
<dbReference type="GO" id="GO:0004252">
    <property type="term" value="F:serine-type endopeptidase activity"/>
    <property type="evidence" value="ECO:0007669"/>
    <property type="project" value="InterPro"/>
</dbReference>
<feature type="transmembrane region" description="Helical" evidence="8">
    <location>
        <begin position="320"/>
        <end position="338"/>
    </location>
</feature>
<dbReference type="EMBL" id="AZGZ01000002">
    <property type="protein sequence ID" value="KZZ97222.1"/>
    <property type="molecule type" value="Genomic_DNA"/>
</dbReference>
<comment type="subcellular location">
    <subcellularLocation>
        <location evidence="1">Membrane</location>
        <topology evidence="1">Multi-pass membrane protein</topology>
    </subcellularLocation>
</comment>
<dbReference type="Pfam" id="PF01694">
    <property type="entry name" value="Rhomboid"/>
    <property type="match status" value="1"/>
</dbReference>
<dbReference type="SUPFAM" id="SSF144091">
    <property type="entry name" value="Rhomboid-like"/>
    <property type="match status" value="1"/>
</dbReference>
<feature type="transmembrane region" description="Helical" evidence="8">
    <location>
        <begin position="358"/>
        <end position="378"/>
    </location>
</feature>
<evidence type="ECO:0000313" key="10">
    <source>
        <dbReference type="EMBL" id="KZZ97222.1"/>
    </source>
</evidence>
<keyword evidence="4" id="KW-0378">Hydrolase</keyword>
<evidence type="ECO:0000256" key="1">
    <source>
        <dbReference type="ARBA" id="ARBA00004141"/>
    </source>
</evidence>
<evidence type="ECO:0000313" key="11">
    <source>
        <dbReference type="Proteomes" id="UP000242877"/>
    </source>
</evidence>
<dbReference type="InterPro" id="IPR035952">
    <property type="entry name" value="Rhomboid-like_sf"/>
</dbReference>
<dbReference type="Proteomes" id="UP000242877">
    <property type="component" value="Unassembled WGS sequence"/>
</dbReference>